<evidence type="ECO:0000259" key="1">
    <source>
        <dbReference type="Pfam" id="PF13638"/>
    </source>
</evidence>
<proteinExistence type="predicted"/>
<evidence type="ECO:0000313" key="3">
    <source>
        <dbReference type="WBParaSite" id="PSAMB.scaffold4907size24452.g25522.t1"/>
    </source>
</evidence>
<keyword evidence="2" id="KW-1185">Reference proteome</keyword>
<dbReference type="InterPro" id="IPR002716">
    <property type="entry name" value="PIN_dom"/>
</dbReference>
<sequence>MGKLRMQEEMRQLQKDAWVPVYLVPDLGVIVEKLHLLKQLAGAHKFVVVVQTSIIRTLDKMKKESAAVRESIRWLEMCLQQGNKYVRAQKETERVDLTDASDLPRETVDVLSCCASLSSKLSSGGATIATLITSQSPGSAPFRALQDAIRERGIYGVDISNVHQFNRRWMAHSKQHG</sequence>
<dbReference type="Gene3D" id="3.40.50.1010">
    <property type="entry name" value="5'-nuclease"/>
    <property type="match status" value="1"/>
</dbReference>
<dbReference type="Proteomes" id="UP000887566">
    <property type="component" value="Unplaced"/>
</dbReference>
<protein>
    <submittedName>
        <fullName evidence="3">PIN domain-containing protein</fullName>
    </submittedName>
</protein>
<name>A0A914WUK3_9BILA</name>
<accession>A0A914WUK3</accession>
<organism evidence="2 3">
    <name type="scientific">Plectus sambesii</name>
    <dbReference type="NCBI Taxonomy" id="2011161"/>
    <lineage>
        <taxon>Eukaryota</taxon>
        <taxon>Metazoa</taxon>
        <taxon>Ecdysozoa</taxon>
        <taxon>Nematoda</taxon>
        <taxon>Chromadorea</taxon>
        <taxon>Plectida</taxon>
        <taxon>Plectina</taxon>
        <taxon>Plectoidea</taxon>
        <taxon>Plectidae</taxon>
        <taxon>Plectus</taxon>
    </lineage>
</organism>
<feature type="domain" description="PIN" evidence="1">
    <location>
        <begin position="23"/>
        <end position="122"/>
    </location>
</feature>
<dbReference type="AlphaFoldDB" id="A0A914WUK3"/>
<evidence type="ECO:0000313" key="2">
    <source>
        <dbReference type="Proteomes" id="UP000887566"/>
    </source>
</evidence>
<reference evidence="3" key="1">
    <citation type="submission" date="2022-11" db="UniProtKB">
        <authorList>
            <consortium name="WormBaseParasite"/>
        </authorList>
    </citation>
    <scope>IDENTIFICATION</scope>
</reference>
<dbReference type="WBParaSite" id="PSAMB.scaffold4907size24452.g25522.t1">
    <property type="protein sequence ID" value="PSAMB.scaffold4907size24452.g25522.t1"/>
    <property type="gene ID" value="PSAMB.scaffold4907size24452.g25522"/>
</dbReference>
<dbReference type="Pfam" id="PF13638">
    <property type="entry name" value="PIN_4"/>
    <property type="match status" value="1"/>
</dbReference>